<dbReference type="AlphaFoldDB" id="A0A409YYR4"/>
<keyword evidence="3" id="KW-1185">Reference proteome</keyword>
<gene>
    <name evidence="2" type="ORF">CVT24_010931</name>
</gene>
<evidence type="ECO:0000256" key="1">
    <source>
        <dbReference type="SAM" id="MobiDB-lite"/>
    </source>
</evidence>
<evidence type="ECO:0000313" key="3">
    <source>
        <dbReference type="Proteomes" id="UP000284842"/>
    </source>
</evidence>
<sequence length="58" mass="6658">MEVDDNLAFQDEPMQGFPAEARPGHRLLDLYRDHVDFWNTPPGTSTGSYHFYDSSRAV</sequence>
<dbReference type="Proteomes" id="UP000284842">
    <property type="component" value="Unassembled WGS sequence"/>
</dbReference>
<name>A0A409YYR4_9AGAR</name>
<evidence type="ECO:0000313" key="2">
    <source>
        <dbReference type="EMBL" id="PPR08063.1"/>
    </source>
</evidence>
<accession>A0A409YYR4</accession>
<organism evidence="2 3">
    <name type="scientific">Panaeolus cyanescens</name>
    <dbReference type="NCBI Taxonomy" id="181874"/>
    <lineage>
        <taxon>Eukaryota</taxon>
        <taxon>Fungi</taxon>
        <taxon>Dikarya</taxon>
        <taxon>Basidiomycota</taxon>
        <taxon>Agaricomycotina</taxon>
        <taxon>Agaricomycetes</taxon>
        <taxon>Agaricomycetidae</taxon>
        <taxon>Agaricales</taxon>
        <taxon>Agaricineae</taxon>
        <taxon>Galeropsidaceae</taxon>
        <taxon>Panaeolus</taxon>
    </lineage>
</organism>
<dbReference type="InParanoid" id="A0A409YYR4"/>
<feature type="region of interest" description="Disordered" evidence="1">
    <location>
        <begin position="1"/>
        <end position="20"/>
    </location>
</feature>
<feature type="non-terminal residue" evidence="2">
    <location>
        <position position="58"/>
    </location>
</feature>
<reference evidence="2 3" key="1">
    <citation type="journal article" date="2018" name="Evol. Lett.">
        <title>Horizontal gene cluster transfer increased hallucinogenic mushroom diversity.</title>
        <authorList>
            <person name="Reynolds H.T."/>
            <person name="Vijayakumar V."/>
            <person name="Gluck-Thaler E."/>
            <person name="Korotkin H.B."/>
            <person name="Matheny P.B."/>
            <person name="Slot J.C."/>
        </authorList>
    </citation>
    <scope>NUCLEOTIDE SEQUENCE [LARGE SCALE GENOMIC DNA]</scope>
    <source>
        <strain evidence="2 3">2629</strain>
    </source>
</reference>
<dbReference type="EMBL" id="NHTK01000161">
    <property type="protein sequence ID" value="PPR08063.1"/>
    <property type="molecule type" value="Genomic_DNA"/>
</dbReference>
<protein>
    <submittedName>
        <fullName evidence="2">Uncharacterized protein</fullName>
    </submittedName>
</protein>
<proteinExistence type="predicted"/>
<comment type="caution">
    <text evidence="2">The sequence shown here is derived from an EMBL/GenBank/DDBJ whole genome shotgun (WGS) entry which is preliminary data.</text>
</comment>